<gene>
    <name evidence="1" type="ORF">HSX42_02610</name>
</gene>
<evidence type="ECO:0000313" key="2">
    <source>
        <dbReference type="Proteomes" id="UP001297580"/>
    </source>
</evidence>
<evidence type="ECO:0000313" key="1">
    <source>
        <dbReference type="EMBL" id="WMV76728.1"/>
    </source>
</evidence>
<organism evidence="1 2">
    <name type="scientific">Geobacillus thermodenitrificans</name>
    <dbReference type="NCBI Taxonomy" id="33940"/>
    <lineage>
        <taxon>Bacteria</taxon>
        <taxon>Bacillati</taxon>
        <taxon>Bacillota</taxon>
        <taxon>Bacilli</taxon>
        <taxon>Bacillales</taxon>
        <taxon>Anoxybacillaceae</taxon>
        <taxon>Geobacillus</taxon>
    </lineage>
</organism>
<proteinExistence type="predicted"/>
<evidence type="ECO:0008006" key="3">
    <source>
        <dbReference type="Google" id="ProtNLM"/>
    </source>
</evidence>
<accession>A0ABY9QDW0</accession>
<dbReference type="Proteomes" id="UP001297580">
    <property type="component" value="Chromosome"/>
</dbReference>
<keyword evidence="2" id="KW-1185">Reference proteome</keyword>
<dbReference type="EMBL" id="CP133461">
    <property type="protein sequence ID" value="WMV76728.1"/>
    <property type="molecule type" value="Genomic_DNA"/>
</dbReference>
<sequence>MEEQKEQPKEWPDTVAFQDEYTRKFLVSPKEVKDGYYLFRSQTGGFTMLFPEEARMDEGLYEKHEKEYERSFIRGSRQKENVAYTIHVIYENDEITEDIDTNLFLLSSRAYANYDGEYKKMKGDKVTIYFAKKERHTSNNGKQNVVYKFFASIKSNHSHQAVQFIYTIGCDDINKKCHIDVAKEEERAKMLMHSIKFQD</sequence>
<dbReference type="RefSeq" id="WP_099233569.1">
    <property type="nucleotide sequence ID" value="NZ_CP017690.1"/>
</dbReference>
<name>A0ABY9QDW0_GEOTD</name>
<reference evidence="1 2" key="1">
    <citation type="submission" date="2023-08" db="EMBL/GenBank/DDBJ databases">
        <title>Complete genome sequence of Geobacillus thermodenitrificans K1041, a genetically tractable strain representative of the genus Geobacillus.</title>
        <authorList>
            <person name="Kani S."/>
            <person name="Suzuki H."/>
        </authorList>
    </citation>
    <scope>NUCLEOTIDE SEQUENCE [LARGE SCALE GENOMIC DNA]</scope>
    <source>
        <strain evidence="1 2">K1041</strain>
    </source>
</reference>
<protein>
    <recommendedName>
        <fullName evidence="3">Lipoprotein YvcA</fullName>
    </recommendedName>
</protein>